<comment type="caution">
    <text evidence="4">The sequence shown here is derived from an EMBL/GenBank/DDBJ whole genome shotgun (WGS) entry which is preliminary data.</text>
</comment>
<evidence type="ECO:0000259" key="3">
    <source>
        <dbReference type="Pfam" id="PF21788"/>
    </source>
</evidence>
<dbReference type="Pfam" id="PF21788">
    <property type="entry name" value="TNP-like_GBD"/>
    <property type="match status" value="1"/>
</dbReference>
<organism evidence="4 5">
    <name type="scientific">Oedothorax gibbosus</name>
    <dbReference type="NCBI Taxonomy" id="931172"/>
    <lineage>
        <taxon>Eukaryota</taxon>
        <taxon>Metazoa</taxon>
        <taxon>Ecdysozoa</taxon>
        <taxon>Arthropoda</taxon>
        <taxon>Chelicerata</taxon>
        <taxon>Arachnida</taxon>
        <taxon>Araneae</taxon>
        <taxon>Araneomorphae</taxon>
        <taxon>Entelegynae</taxon>
        <taxon>Araneoidea</taxon>
        <taxon>Linyphiidae</taxon>
        <taxon>Erigoninae</taxon>
        <taxon>Oedothorax</taxon>
    </lineage>
</organism>
<reference evidence="4 5" key="1">
    <citation type="journal article" date="2022" name="Nat. Ecol. Evol.">
        <title>A masculinizing supergene underlies an exaggerated male reproductive morph in a spider.</title>
        <authorList>
            <person name="Hendrickx F."/>
            <person name="De Corte Z."/>
            <person name="Sonet G."/>
            <person name="Van Belleghem S.M."/>
            <person name="Kostlbacher S."/>
            <person name="Vangestel C."/>
        </authorList>
    </citation>
    <scope>NUCLEOTIDE SEQUENCE [LARGE SCALE GENOMIC DNA]</scope>
    <source>
        <strain evidence="4">W744_W776</strain>
    </source>
</reference>
<keyword evidence="5" id="KW-1185">Reference proteome</keyword>
<evidence type="ECO:0000256" key="1">
    <source>
        <dbReference type="SAM" id="MobiDB-lite"/>
    </source>
</evidence>
<dbReference type="Proteomes" id="UP000827092">
    <property type="component" value="Unassembled WGS sequence"/>
</dbReference>
<dbReference type="InterPro" id="IPR048365">
    <property type="entry name" value="TNP-like_RNaseH_N"/>
</dbReference>
<proteinExistence type="predicted"/>
<gene>
    <name evidence="4" type="ORF">JTE90_024669</name>
</gene>
<evidence type="ECO:0008006" key="6">
    <source>
        <dbReference type="Google" id="ProtNLM"/>
    </source>
</evidence>
<dbReference type="InterPro" id="IPR048366">
    <property type="entry name" value="TNP-like_GBD"/>
</dbReference>
<evidence type="ECO:0000259" key="2">
    <source>
        <dbReference type="Pfam" id="PF21787"/>
    </source>
</evidence>
<dbReference type="Pfam" id="PF21787">
    <property type="entry name" value="TNP-like_RNaseH_N"/>
    <property type="match status" value="1"/>
</dbReference>
<dbReference type="PANTHER" id="PTHR48257:SF1">
    <property type="match status" value="1"/>
</dbReference>
<sequence length="465" mass="52889">MHVKSLLLTLPCKNTLKKYTGNLVTEDGVNSLIKERLVHEVSSLDNGGDKFASIIIDEMAIQPKCLYDKPSDTVFGFSSDDKDKKVLANRLLCFVIHGLSINYSIPCAYYFTKNLAGKKLYSLFLSVLKEVEECGFIIVRVVTDNHKTNVLFFKKLSKSKQMQHKIEHPLDENRPMFLSFDPSHLIKNIRNQFLDREMSGKENYITGNFVKKLYEMQEDQIVKPVRFLTRKHVYPNNLEKMNVLRAVQVFSAPVIATIQFFRENCSAHPQAHLFREAGDTLHYMTNMKKWFEIHDVGNRTLGFHSKNANKEHFFSITGERLQWLETEFPSYMKDVEEESLQSGKYFLTPETYSALLLTSLSTTACVRYLLESGFHYVLTRKLSSDPVESLFSAVRQMNGGNDASDAKASTIAINKILRTGLLLPHHSSNGESLSSKMLLKTIPKPNLPSPKEIPGDGMDILEEAG</sequence>
<accession>A0AAV6TX31</accession>
<dbReference type="EMBL" id="JAFNEN010000924">
    <property type="protein sequence ID" value="KAG8176027.1"/>
    <property type="molecule type" value="Genomic_DNA"/>
</dbReference>
<dbReference type="AlphaFoldDB" id="A0AAV6TX31"/>
<feature type="domain" description="Transposable element P transposase-like RNase H" evidence="2">
    <location>
        <begin position="27"/>
        <end position="156"/>
    </location>
</feature>
<feature type="domain" description="Transposable element P transposase-like GTP-binding insertion" evidence="3">
    <location>
        <begin position="183"/>
        <end position="298"/>
    </location>
</feature>
<evidence type="ECO:0000313" key="4">
    <source>
        <dbReference type="EMBL" id="KAG8176027.1"/>
    </source>
</evidence>
<name>A0AAV6TX31_9ARAC</name>
<evidence type="ECO:0000313" key="5">
    <source>
        <dbReference type="Proteomes" id="UP000827092"/>
    </source>
</evidence>
<feature type="region of interest" description="Disordered" evidence="1">
    <location>
        <begin position="444"/>
        <end position="465"/>
    </location>
</feature>
<dbReference type="PANTHER" id="PTHR48257">
    <property type="match status" value="1"/>
</dbReference>
<protein>
    <recommendedName>
        <fullName evidence="6">Transposable element P transposase</fullName>
    </recommendedName>
</protein>